<reference evidence="1" key="2">
    <citation type="submission" date="2025-09" db="UniProtKB">
        <authorList>
            <consortium name="Ensembl"/>
        </authorList>
    </citation>
    <scope>IDENTIFICATION</scope>
</reference>
<sequence length="117" mass="12970">MLGYEKDSAGKVFLLVLEQLLTPTGLLLAQHLLHTDECRFFFFPSPLNRISCFAAQQVNRGVFSFSSPRALACYTLCFSLHSVRLEHNPLNHNSFCSSSSSLTVTFTLGCCSPPHSL</sequence>
<protein>
    <submittedName>
        <fullName evidence="1">Uncharacterized protein</fullName>
    </submittedName>
</protein>
<keyword evidence="2" id="KW-1185">Reference proteome</keyword>
<accession>A0A673ZJJ3</accession>
<dbReference type="InParanoid" id="A0A673ZJJ3"/>
<dbReference type="AlphaFoldDB" id="A0A673ZJJ3"/>
<evidence type="ECO:0000313" key="1">
    <source>
        <dbReference type="Ensembl" id="ENSSTUP00000046890.1"/>
    </source>
</evidence>
<evidence type="ECO:0000313" key="2">
    <source>
        <dbReference type="Proteomes" id="UP000472277"/>
    </source>
</evidence>
<name>A0A673ZJJ3_SALTR</name>
<reference evidence="1" key="1">
    <citation type="submission" date="2025-08" db="UniProtKB">
        <authorList>
            <consortium name="Ensembl"/>
        </authorList>
    </citation>
    <scope>IDENTIFICATION</scope>
</reference>
<organism evidence="1 2">
    <name type="scientific">Salmo trutta</name>
    <name type="common">Brown trout</name>
    <dbReference type="NCBI Taxonomy" id="8032"/>
    <lineage>
        <taxon>Eukaryota</taxon>
        <taxon>Metazoa</taxon>
        <taxon>Chordata</taxon>
        <taxon>Craniata</taxon>
        <taxon>Vertebrata</taxon>
        <taxon>Euteleostomi</taxon>
        <taxon>Actinopterygii</taxon>
        <taxon>Neopterygii</taxon>
        <taxon>Teleostei</taxon>
        <taxon>Protacanthopterygii</taxon>
        <taxon>Salmoniformes</taxon>
        <taxon>Salmonidae</taxon>
        <taxon>Salmoninae</taxon>
        <taxon>Salmo</taxon>
    </lineage>
</organism>
<dbReference type="Proteomes" id="UP000472277">
    <property type="component" value="Chromosome 16"/>
</dbReference>
<proteinExistence type="predicted"/>
<dbReference type="Ensembl" id="ENSSTUT00000048915.1">
    <property type="protein sequence ID" value="ENSSTUP00000046890.1"/>
    <property type="gene ID" value="ENSSTUG00000019716.1"/>
</dbReference>